<sequence>MKAFRTVLLWLVALVLLALVSWGVTLYLEWPLWASAALFFGALGLFFLVKFVRRVLLALRSRSVIARQRRSEREAARRASPVSELRRKFRHAVMLLRGSSLKRLGNPLYALPWYLVIGRPGAGKTTALTRSRLATSIQDRDTRASARIASTENCDWWYFDKSVVLDCAGRYVDSDNDDVDRREWDVVLDLLSRYRGREGINGLVLAISADRLLAPNRDELDEEARVIRARIEQLIRLFGKRFPVYLLVTKCDRLYGFEKWSALLPPEVLDQAIGYLASDNEHAQPRATFMTAAFQSIVSRLRALRIALVGQHPDAALELLLFPNELERLQRGLTGFVDACLGESPYLESPFVRGIFFSSGLQEGGARSVIMPETVAPVPAHPPSNTGLFLHDLFGRILPGDRNLSKPAALVNRWFAATQHLGLLAWLLISIAIGILMTASFIQNVKTLNYIQNHYPFRQQFTGRLADDAATLSLSNEALREIDRRNDNWRMHWMAASDVLDLEERLRRRFVDQYRTYIRPAVEQDLDSDLKRALVNDPEGALPLYILAEIRTTNLLRRKLAGADRDELAAMPQPLYADNAPYSPALFDQINQLRLSYYAWSPVNAAALIDQVNRQQVTLTDAMYRDNMHWLTHLVHVDPQLQPVRLADFWLDAAAAQAHASVIAQADRDLVLGASDPAAARAAARAEARSGMPDAKRIGAQVARDADAEQLRLSKIMVPAAYTRDGLRDIQRYIDEAHEALDDDARLDREANTFWQNYVTERFQIWQNFVQAVPEGERLLSGRDAWQAKLAGIGQASSPYLRALDRLNDDFAQLPDAQLPDWLKTARRVGKLRREATGALLAGKTGELVQTINAFGGQALKQTIASSPSAGAQELRVNAQAAGALRDYLATVSQIAATVTEGEGKAYEVSAAFHGFGIDPAIKTSAVQNAARALARFRTTFESPQAAEQAVWRLVGGPLHFVLAYSEQQTSCALQTEWEGKVYWPLQSATSLNQIIDQLYGPQGSVWGFVDGPAKPFLRRSADTIAVVETAGYSVPFTEGFLPTLNSAIGKRVAQLLEMQRAKARTEQEQLQAQAAQDLAKQQQASAEQALTDVKQKIAAAQAKAYPLGITGQPTDVNPGARVRPFATVLTIQCASGARTLSNFNFPVSDHLNWAPGQCGEVSLVIRIEGVTLSKRYRGDMGMVNFLRDFRDGHHLFTADDFPSSRPALAARNITQITVRYDFDGADAIVDGAQQVAQLQDEEARQVQARQAAVNAQAAQTQQLMLIKMASANGAPERPVRVALPQRIGMCWNAQPGTAPPSLKQMFDSLLDTRGPLVTAAAPPQPLPAFAPPSAPDMPPLPPMPTVPNTSPSAAPSSS</sequence>
<organism evidence="5 6">
    <name type="scientific">Chitinasiproducens palmae</name>
    <dbReference type="NCBI Taxonomy" id="1770053"/>
    <lineage>
        <taxon>Bacteria</taxon>
        <taxon>Pseudomonadati</taxon>
        <taxon>Pseudomonadota</taxon>
        <taxon>Betaproteobacteria</taxon>
        <taxon>Burkholderiales</taxon>
        <taxon>Burkholderiaceae</taxon>
        <taxon>Chitinasiproducens</taxon>
    </lineage>
</organism>
<feature type="transmembrane region" description="Helical" evidence="3">
    <location>
        <begin position="33"/>
        <end position="52"/>
    </location>
</feature>
<dbReference type="OrthoDB" id="9758229at2"/>
<dbReference type="Gene3D" id="3.40.50.300">
    <property type="entry name" value="P-loop containing nucleotide triphosphate hydrolases"/>
    <property type="match status" value="1"/>
</dbReference>
<dbReference type="STRING" id="1770053.SAMN05216551_102293"/>
<name>A0A1H2PL15_9BURK</name>
<evidence type="ECO:0000256" key="1">
    <source>
        <dbReference type="SAM" id="Coils"/>
    </source>
</evidence>
<proteinExistence type="predicted"/>
<feature type="domain" description="Type VI secretion system component TssM1 N-terminal" evidence="4">
    <location>
        <begin position="178"/>
        <end position="426"/>
    </location>
</feature>
<dbReference type="PANTHER" id="PTHR36153:SF1">
    <property type="entry name" value="TYPE VI SECRETION SYSTEM COMPONENT TSSM1"/>
    <property type="match status" value="1"/>
</dbReference>
<evidence type="ECO:0000313" key="5">
    <source>
        <dbReference type="EMBL" id="SDV47123.1"/>
    </source>
</evidence>
<evidence type="ECO:0000256" key="3">
    <source>
        <dbReference type="SAM" id="Phobius"/>
    </source>
</evidence>
<keyword evidence="3" id="KW-1133">Transmembrane helix</keyword>
<dbReference type="SUPFAM" id="SSF52540">
    <property type="entry name" value="P-loop containing nucleoside triphosphate hydrolases"/>
    <property type="match status" value="1"/>
</dbReference>
<evidence type="ECO:0000259" key="4">
    <source>
        <dbReference type="Pfam" id="PF14331"/>
    </source>
</evidence>
<feature type="compositionally biased region" description="Low complexity" evidence="2">
    <location>
        <begin position="1347"/>
        <end position="1359"/>
    </location>
</feature>
<evidence type="ECO:0000256" key="2">
    <source>
        <dbReference type="SAM" id="MobiDB-lite"/>
    </source>
</evidence>
<reference evidence="6" key="1">
    <citation type="submission" date="2016-09" db="EMBL/GenBank/DDBJ databases">
        <authorList>
            <person name="Varghese N."/>
            <person name="Submissions S."/>
        </authorList>
    </citation>
    <scope>NUCLEOTIDE SEQUENCE [LARGE SCALE GENOMIC DNA]</scope>
    <source>
        <strain evidence="6">JS23</strain>
    </source>
</reference>
<keyword evidence="3" id="KW-0472">Membrane</keyword>
<dbReference type="InterPro" id="IPR025743">
    <property type="entry name" value="TssM1_N"/>
</dbReference>
<feature type="compositionally biased region" description="Pro residues" evidence="2">
    <location>
        <begin position="1323"/>
        <end position="1346"/>
    </location>
</feature>
<keyword evidence="1" id="KW-0175">Coiled coil</keyword>
<dbReference type="InterPro" id="IPR027417">
    <property type="entry name" value="P-loop_NTPase"/>
</dbReference>
<keyword evidence="3" id="KW-0812">Transmembrane</keyword>
<gene>
    <name evidence="5" type="ORF">SAMN05216551_102293</name>
</gene>
<dbReference type="RefSeq" id="WP_091905314.1">
    <property type="nucleotide sequence ID" value="NZ_FNLO01000002.1"/>
</dbReference>
<evidence type="ECO:0000313" key="6">
    <source>
        <dbReference type="Proteomes" id="UP000243719"/>
    </source>
</evidence>
<dbReference type="Pfam" id="PF14331">
    <property type="entry name" value="IcmF-related_N"/>
    <property type="match status" value="1"/>
</dbReference>
<accession>A0A1H2PL15</accession>
<dbReference type="InterPro" id="IPR053156">
    <property type="entry name" value="T6SS_TssM-like"/>
</dbReference>
<protein>
    <submittedName>
        <fullName evidence="5">Type VI secretion system protein ImpL</fullName>
    </submittedName>
</protein>
<dbReference type="PANTHER" id="PTHR36153">
    <property type="entry name" value="INNER MEMBRANE PROTEIN-RELATED"/>
    <property type="match status" value="1"/>
</dbReference>
<keyword evidence="6" id="KW-1185">Reference proteome</keyword>
<dbReference type="EMBL" id="FNLO01000002">
    <property type="protein sequence ID" value="SDV47123.1"/>
    <property type="molecule type" value="Genomic_DNA"/>
</dbReference>
<feature type="region of interest" description="Disordered" evidence="2">
    <location>
        <begin position="1317"/>
        <end position="1359"/>
    </location>
</feature>
<feature type="coiled-coil region" evidence="1">
    <location>
        <begin position="1054"/>
        <end position="1104"/>
    </location>
</feature>
<dbReference type="Proteomes" id="UP000243719">
    <property type="component" value="Unassembled WGS sequence"/>
</dbReference>
<feature type="transmembrane region" description="Helical" evidence="3">
    <location>
        <begin position="423"/>
        <end position="442"/>
    </location>
</feature>